<evidence type="ECO:0000313" key="2">
    <source>
        <dbReference type="EMBL" id="EHQ90469.1"/>
    </source>
</evidence>
<organism evidence="2 3">
    <name type="scientific">Desulfosporosinus youngiae DSM 17734</name>
    <dbReference type="NCBI Taxonomy" id="768710"/>
    <lineage>
        <taxon>Bacteria</taxon>
        <taxon>Bacillati</taxon>
        <taxon>Bacillota</taxon>
        <taxon>Clostridia</taxon>
        <taxon>Eubacteriales</taxon>
        <taxon>Desulfitobacteriaceae</taxon>
        <taxon>Desulfosporosinus</taxon>
    </lineage>
</organism>
<feature type="transmembrane region" description="Helical" evidence="1">
    <location>
        <begin position="53"/>
        <end position="77"/>
    </location>
</feature>
<keyword evidence="1" id="KW-1133">Transmembrane helix</keyword>
<feature type="transmembrane region" description="Helical" evidence="1">
    <location>
        <begin position="137"/>
        <end position="155"/>
    </location>
</feature>
<keyword evidence="3" id="KW-1185">Reference proteome</keyword>
<dbReference type="EMBL" id="CM001441">
    <property type="protein sequence ID" value="EHQ90469.1"/>
    <property type="molecule type" value="Genomic_DNA"/>
</dbReference>
<dbReference type="Proteomes" id="UP000005104">
    <property type="component" value="Chromosome"/>
</dbReference>
<proteinExistence type="predicted"/>
<protein>
    <submittedName>
        <fullName evidence="2">Uncharacterized protein</fullName>
    </submittedName>
</protein>
<name>H5XW17_9FIRM</name>
<evidence type="ECO:0000256" key="1">
    <source>
        <dbReference type="SAM" id="Phobius"/>
    </source>
</evidence>
<sequence>MNKKNKLQLLGEKAPSWVIDVLPMISVLAGVLILWVTWFFYQEIYAGPNFQWYNWLQPALMILAGVLCFIASALLAIRSSAGWEVLWAAISIIPLILALRLVIVIVRFVGFMINWIGDNAGHLADGTFFDQISLTPLNIANIVVVVAIVIISLLNRSNNYARKPKEKK</sequence>
<accession>H5XW17</accession>
<dbReference type="HOGENOM" id="CLU_1702513_0_0_9"/>
<dbReference type="OrthoDB" id="2612275at2"/>
<dbReference type="AlphaFoldDB" id="H5XW17"/>
<gene>
    <name evidence="2" type="ORF">DesyoDRAFT_3457</name>
</gene>
<feature type="transmembrane region" description="Helical" evidence="1">
    <location>
        <begin position="21"/>
        <end position="41"/>
    </location>
</feature>
<dbReference type="STRING" id="768710.DesyoDRAFT_3457"/>
<keyword evidence="1" id="KW-0472">Membrane</keyword>
<feature type="transmembrane region" description="Helical" evidence="1">
    <location>
        <begin position="89"/>
        <end position="117"/>
    </location>
</feature>
<evidence type="ECO:0000313" key="3">
    <source>
        <dbReference type="Proteomes" id="UP000005104"/>
    </source>
</evidence>
<reference evidence="2 3" key="1">
    <citation type="submission" date="2011-11" db="EMBL/GenBank/DDBJ databases">
        <title>The Noncontiguous Finished genome of Desulfosporosinus youngiae DSM 17734.</title>
        <authorList>
            <consortium name="US DOE Joint Genome Institute (JGI-PGF)"/>
            <person name="Lucas S."/>
            <person name="Han J."/>
            <person name="Lapidus A."/>
            <person name="Cheng J.-F."/>
            <person name="Goodwin L."/>
            <person name="Pitluck S."/>
            <person name="Peters L."/>
            <person name="Ovchinnikova G."/>
            <person name="Lu M."/>
            <person name="Land M.L."/>
            <person name="Hauser L."/>
            <person name="Pester M."/>
            <person name="Spring S."/>
            <person name="Ollivier B."/>
            <person name="Rattei T."/>
            <person name="Klenk H.-P."/>
            <person name="Wagner M."/>
            <person name="Loy A."/>
            <person name="Woyke T.J."/>
        </authorList>
    </citation>
    <scope>NUCLEOTIDE SEQUENCE [LARGE SCALE GENOMIC DNA]</scope>
    <source>
        <strain evidence="2 3">DSM 17734</strain>
    </source>
</reference>
<keyword evidence="1" id="KW-0812">Transmembrane</keyword>
<dbReference type="RefSeq" id="WP_007784881.1">
    <property type="nucleotide sequence ID" value="NZ_CM001441.1"/>
</dbReference>